<organism evidence="1">
    <name type="scientific">marine sediment metagenome</name>
    <dbReference type="NCBI Taxonomy" id="412755"/>
    <lineage>
        <taxon>unclassified sequences</taxon>
        <taxon>metagenomes</taxon>
        <taxon>ecological metagenomes</taxon>
    </lineage>
</organism>
<sequence length="261" mass="29058">MGIKIEFPFKIARIKDKIRTSSVLYTFDIAKGNVPDHFSINKFGHNEDVAASFETVWSAGGIYPYMTSADQLEIVSSNDEDGGAGTDTGALTMDILGLDANYNELFERVTLNGTTVVTTTQSFLRVYRAIVRTAGSTGWNIGTITIRDQDTDTTRALIEPFFNQTTMAVFTVPVGFRGFITSWYCGAIANKDTEIHLLVRPFEEVFQVKRIFHIIGASYGERFDFPEVVEEKGDIEMRAKASAGGGDVATGFFMWYERMKP</sequence>
<comment type="caution">
    <text evidence="1">The sequence shown here is derived from an EMBL/GenBank/DDBJ whole genome shotgun (WGS) entry which is preliminary data.</text>
</comment>
<proteinExistence type="predicted"/>
<dbReference type="AlphaFoldDB" id="A0A0F9M634"/>
<protein>
    <submittedName>
        <fullName evidence="1">Uncharacterized protein</fullName>
    </submittedName>
</protein>
<accession>A0A0F9M634</accession>
<dbReference type="EMBL" id="LAZR01009523">
    <property type="protein sequence ID" value="KKM72140.1"/>
    <property type="molecule type" value="Genomic_DNA"/>
</dbReference>
<name>A0A0F9M634_9ZZZZ</name>
<reference evidence="1" key="1">
    <citation type="journal article" date="2015" name="Nature">
        <title>Complex archaea that bridge the gap between prokaryotes and eukaryotes.</title>
        <authorList>
            <person name="Spang A."/>
            <person name="Saw J.H."/>
            <person name="Jorgensen S.L."/>
            <person name="Zaremba-Niedzwiedzka K."/>
            <person name="Martijn J."/>
            <person name="Lind A.E."/>
            <person name="van Eijk R."/>
            <person name="Schleper C."/>
            <person name="Guy L."/>
            <person name="Ettema T.J."/>
        </authorList>
    </citation>
    <scope>NUCLEOTIDE SEQUENCE</scope>
</reference>
<gene>
    <name evidence="1" type="ORF">LCGC14_1423530</name>
</gene>
<evidence type="ECO:0000313" key="1">
    <source>
        <dbReference type="EMBL" id="KKM72140.1"/>
    </source>
</evidence>